<gene>
    <name evidence="2" type="ORF">PVN32_26530</name>
</gene>
<keyword evidence="1" id="KW-1133">Transmembrane helix</keyword>
<feature type="transmembrane region" description="Helical" evidence="1">
    <location>
        <begin position="134"/>
        <end position="155"/>
    </location>
</feature>
<evidence type="ECO:0000256" key="1">
    <source>
        <dbReference type="SAM" id="Phobius"/>
    </source>
</evidence>
<reference evidence="2" key="1">
    <citation type="submission" date="2022-12" db="EMBL/GenBank/DDBJ databases">
        <title>Draft Genome Sequences of Bacillus licheniformis and Bacillus paralicheniformis strains isolated from Irish skim milk powders.</title>
        <authorList>
            <person name="Lourenco A."/>
            <person name="Li F."/>
            <person name="Geraldine D."/>
            <person name="Tobin J.T."/>
            <person name="Butler F."/>
            <person name="Jordan K."/>
            <person name="Obrien T."/>
        </authorList>
    </citation>
    <scope>NUCLEOTIDE SEQUENCE</scope>
    <source>
        <strain evidence="2">3370</strain>
    </source>
</reference>
<keyword evidence="1" id="KW-0812">Transmembrane</keyword>
<feature type="transmembrane region" description="Helical" evidence="1">
    <location>
        <begin position="38"/>
        <end position="57"/>
    </location>
</feature>
<dbReference type="AlphaFoldDB" id="A0AAW6KHN4"/>
<comment type="caution">
    <text evidence="2">The sequence shown here is derived from an EMBL/GenBank/DDBJ whole genome shotgun (WGS) entry which is preliminary data.</text>
</comment>
<evidence type="ECO:0000313" key="3">
    <source>
        <dbReference type="Proteomes" id="UP001216709"/>
    </source>
</evidence>
<keyword evidence="1" id="KW-0472">Membrane</keyword>
<feature type="non-terminal residue" evidence="2">
    <location>
        <position position="1"/>
    </location>
</feature>
<name>A0AAW6KHN4_9BACI</name>
<dbReference type="Proteomes" id="UP001216709">
    <property type="component" value="Unassembled WGS sequence"/>
</dbReference>
<evidence type="ECO:0000313" key="2">
    <source>
        <dbReference type="EMBL" id="MDE1455653.1"/>
    </source>
</evidence>
<feature type="non-terminal residue" evidence="2">
    <location>
        <position position="158"/>
    </location>
</feature>
<protein>
    <submittedName>
        <fullName evidence="2">Uncharacterized protein</fullName>
    </submittedName>
</protein>
<dbReference type="EMBL" id="JARAFO010000650">
    <property type="protein sequence ID" value="MDE1455653.1"/>
    <property type="molecule type" value="Genomic_DNA"/>
</dbReference>
<accession>A0AAW6KHN4</accession>
<proteinExistence type="predicted"/>
<feature type="transmembrane region" description="Helical" evidence="1">
    <location>
        <begin position="77"/>
        <end position="102"/>
    </location>
</feature>
<sequence>FKEWGNSLSESKGFQEFINYVRQNTPTVLSLIGQLRDLVVNLGVGMAPLGSQILQMVTGFLKFSNAMMESNPIIGQMIGYLITFGGLLRATAPLGIAFSAIFTKKDWVNGVKNVKKVGEAISWIGLMFGKVGKLFLTNPILIAITAIAAAAYLIITNW</sequence>
<organism evidence="2 3">
    <name type="scientific">Bacillus paralicheniformis</name>
    <dbReference type="NCBI Taxonomy" id="1648923"/>
    <lineage>
        <taxon>Bacteria</taxon>
        <taxon>Bacillati</taxon>
        <taxon>Bacillota</taxon>
        <taxon>Bacilli</taxon>
        <taxon>Bacillales</taxon>
        <taxon>Bacillaceae</taxon>
        <taxon>Bacillus</taxon>
    </lineage>
</organism>